<name>A0A2S4JHI4_9SPIO</name>
<dbReference type="AlphaFoldDB" id="A0A2S4JHI4"/>
<protein>
    <submittedName>
        <fullName evidence="2">Uncharacterized protein</fullName>
    </submittedName>
</protein>
<comment type="caution">
    <text evidence="2">The sequence shown here is derived from an EMBL/GenBank/DDBJ whole genome shotgun (WGS) entry which is preliminary data.</text>
</comment>
<sequence>MITRFRIKSSPERSEFLEVIGRTPQGLQVRIVRHHEGYDTVDESFMEHDLFETCLKTGYLTEIEVAREEREEHRRDRSGESGSVSSVA</sequence>
<dbReference type="Proteomes" id="UP000237350">
    <property type="component" value="Unassembled WGS sequence"/>
</dbReference>
<reference evidence="3" key="1">
    <citation type="submission" date="2015-12" db="EMBL/GenBank/DDBJ databases">
        <authorList>
            <person name="Lodha T.D."/>
            <person name="Chintalapati S."/>
            <person name="Chintalapati V.R."/>
            <person name="Sravanthi T."/>
        </authorList>
    </citation>
    <scope>NUCLEOTIDE SEQUENCE [LARGE SCALE GENOMIC DNA]</scope>
    <source>
        <strain evidence="3">JC133</strain>
    </source>
</reference>
<dbReference type="OrthoDB" id="361497at2"/>
<keyword evidence="3" id="KW-1185">Reference proteome</keyword>
<evidence type="ECO:0000313" key="2">
    <source>
        <dbReference type="EMBL" id="POQ98961.1"/>
    </source>
</evidence>
<evidence type="ECO:0000256" key="1">
    <source>
        <dbReference type="SAM" id="MobiDB-lite"/>
    </source>
</evidence>
<feature type="region of interest" description="Disordered" evidence="1">
    <location>
        <begin position="67"/>
        <end position="88"/>
    </location>
</feature>
<gene>
    <name evidence="2" type="ORF">AU468_11245</name>
</gene>
<accession>A0A2S4JHI4</accession>
<evidence type="ECO:0000313" key="3">
    <source>
        <dbReference type="Proteomes" id="UP000237350"/>
    </source>
</evidence>
<dbReference type="EMBL" id="LPWH01000112">
    <property type="protein sequence ID" value="POQ98961.1"/>
    <property type="molecule type" value="Genomic_DNA"/>
</dbReference>
<feature type="compositionally biased region" description="Basic and acidic residues" evidence="1">
    <location>
        <begin position="67"/>
        <end position="79"/>
    </location>
</feature>
<dbReference type="RefSeq" id="WP_103680814.1">
    <property type="nucleotide sequence ID" value="NZ_LPWH01000112.1"/>
</dbReference>
<organism evidence="2 3">
    <name type="scientific">Alkalispirochaeta sphaeroplastigenens</name>
    <dbReference type="NCBI Taxonomy" id="1187066"/>
    <lineage>
        <taxon>Bacteria</taxon>
        <taxon>Pseudomonadati</taxon>
        <taxon>Spirochaetota</taxon>
        <taxon>Spirochaetia</taxon>
        <taxon>Spirochaetales</taxon>
        <taxon>Spirochaetaceae</taxon>
        <taxon>Alkalispirochaeta</taxon>
    </lineage>
</organism>
<proteinExistence type="predicted"/>